<evidence type="ECO:0000313" key="2">
    <source>
        <dbReference type="Proteomes" id="UP000324800"/>
    </source>
</evidence>
<reference evidence="1 2" key="1">
    <citation type="submission" date="2019-03" db="EMBL/GenBank/DDBJ databases">
        <title>Single cell metagenomics reveals metabolic interactions within the superorganism composed of flagellate Streblomastix strix and complex community of Bacteroidetes bacteria on its surface.</title>
        <authorList>
            <person name="Treitli S.C."/>
            <person name="Kolisko M."/>
            <person name="Husnik F."/>
            <person name="Keeling P."/>
            <person name="Hampl V."/>
        </authorList>
    </citation>
    <scope>NUCLEOTIDE SEQUENCE [LARGE SCALE GENOMIC DNA]</scope>
    <source>
        <strain evidence="1">ST1C</strain>
    </source>
</reference>
<dbReference type="Proteomes" id="UP000324800">
    <property type="component" value="Unassembled WGS sequence"/>
</dbReference>
<dbReference type="AlphaFoldDB" id="A0A5J4TAN9"/>
<accession>A0A5J4TAN9</accession>
<organism evidence="1 2">
    <name type="scientific">Streblomastix strix</name>
    <dbReference type="NCBI Taxonomy" id="222440"/>
    <lineage>
        <taxon>Eukaryota</taxon>
        <taxon>Metamonada</taxon>
        <taxon>Preaxostyla</taxon>
        <taxon>Oxymonadida</taxon>
        <taxon>Streblomastigidae</taxon>
        <taxon>Streblomastix</taxon>
    </lineage>
</organism>
<dbReference type="EMBL" id="SNRW01035391">
    <property type="protein sequence ID" value="KAA6354972.1"/>
    <property type="molecule type" value="Genomic_DNA"/>
</dbReference>
<sequence length="152" mass="17611">SEIIQLNTQISKIDIESIGYYEGLILVLQILAESNGGDLTNPFEWEFEIVQQAINETKKHKMEITLRQQSLCSLLDELKNPKTIQDSKEHKEKALQLALQSLPQRGEQFILDLSTTTLLQIAPKFQRQMRIQELEHHTQQSMDQGVLQIKHY</sequence>
<gene>
    <name evidence="1" type="ORF">EZS28_049501</name>
</gene>
<name>A0A5J4TAN9_9EUKA</name>
<evidence type="ECO:0000313" key="1">
    <source>
        <dbReference type="EMBL" id="KAA6354972.1"/>
    </source>
</evidence>
<proteinExistence type="predicted"/>
<protein>
    <submittedName>
        <fullName evidence="1">Uncharacterized protein</fullName>
    </submittedName>
</protein>
<feature type="non-terminal residue" evidence="1">
    <location>
        <position position="1"/>
    </location>
</feature>
<comment type="caution">
    <text evidence="1">The sequence shown here is derived from an EMBL/GenBank/DDBJ whole genome shotgun (WGS) entry which is preliminary data.</text>
</comment>